<evidence type="ECO:0000313" key="2">
    <source>
        <dbReference type="Proteomes" id="UP000494170"/>
    </source>
</evidence>
<gene>
    <name evidence="1" type="ORF">BLA6863_04707</name>
</gene>
<dbReference type="AlphaFoldDB" id="A0A6P2NSY5"/>
<dbReference type="InterPro" id="IPR011990">
    <property type="entry name" value="TPR-like_helical_dom_sf"/>
</dbReference>
<dbReference type="RefSeq" id="WP_174943583.1">
    <property type="nucleotide sequence ID" value="NZ_CABVPY010000033.1"/>
</dbReference>
<evidence type="ECO:0000313" key="1">
    <source>
        <dbReference type="EMBL" id="VWB98042.1"/>
    </source>
</evidence>
<dbReference type="Proteomes" id="UP000494170">
    <property type="component" value="Unassembled WGS sequence"/>
</dbReference>
<evidence type="ECO:0008006" key="3">
    <source>
        <dbReference type="Google" id="ProtNLM"/>
    </source>
</evidence>
<sequence>MNIDNYDNLQSALLSGNIDACSAFLAARHELDKGSAEYWHWLAHTYYRSGRFVDALDICFKLTREAGAFGMHFHCLADVCAHLGIKDVGISGIEMLAFKVEIGDASSYYLRLCGNHYSGEDDAVLRLHRETSVRESCMSEHYRARSVMRNRGITAGVQAFHQTYCSRKAVAELWPAQDVERYWCGQLELPKKLTVKGFSCGFGDFIQWVRYARALQALGVEVECDAAFHGLLGNYGIDERDQQFADHLKAVGFVHGRNDTHMWTNPFALFTSLFPVLGYGATNR</sequence>
<dbReference type="SUPFAM" id="SSF48452">
    <property type="entry name" value="TPR-like"/>
    <property type="match status" value="1"/>
</dbReference>
<protein>
    <recommendedName>
        <fullName evidence="3">TPR repeat-containing protein</fullName>
    </recommendedName>
</protein>
<dbReference type="EMBL" id="CABVPY010000033">
    <property type="protein sequence ID" value="VWB98042.1"/>
    <property type="molecule type" value="Genomic_DNA"/>
</dbReference>
<name>A0A6P2NSY5_BURL3</name>
<reference evidence="1 2" key="1">
    <citation type="submission" date="2019-09" db="EMBL/GenBank/DDBJ databases">
        <authorList>
            <person name="Depoorter E."/>
        </authorList>
    </citation>
    <scope>NUCLEOTIDE SEQUENCE [LARGE SCALE GENOMIC DNA]</scope>
    <source>
        <strain evidence="1">LMG 6863</strain>
    </source>
</reference>
<organism evidence="1 2">
    <name type="scientific">Burkholderia lata (strain ATCC 17760 / DSM 23089 / LMG 22485 / NCIMB 9086 / R18194 / 383)</name>
    <dbReference type="NCBI Taxonomy" id="482957"/>
    <lineage>
        <taxon>Bacteria</taxon>
        <taxon>Pseudomonadati</taxon>
        <taxon>Pseudomonadota</taxon>
        <taxon>Betaproteobacteria</taxon>
        <taxon>Burkholderiales</taxon>
        <taxon>Burkholderiaceae</taxon>
        <taxon>Burkholderia</taxon>
        <taxon>Burkholderia cepacia complex</taxon>
    </lineage>
</organism>
<proteinExistence type="predicted"/>
<accession>A0A6P2NSY5</accession>